<keyword evidence="6" id="KW-0408">Iron</keyword>
<dbReference type="GO" id="GO:0020037">
    <property type="term" value="F:heme binding"/>
    <property type="evidence" value="ECO:0007669"/>
    <property type="project" value="InterPro"/>
</dbReference>
<evidence type="ECO:0000256" key="2">
    <source>
        <dbReference type="ARBA" id="ARBA00010617"/>
    </source>
</evidence>
<dbReference type="Proteomes" id="UP000079169">
    <property type="component" value="Unplaced"/>
</dbReference>
<evidence type="ECO:0000256" key="7">
    <source>
        <dbReference type="ARBA" id="ARBA00023033"/>
    </source>
</evidence>
<reference evidence="9" key="1">
    <citation type="submission" date="2025-08" db="UniProtKB">
        <authorList>
            <consortium name="RefSeq"/>
        </authorList>
    </citation>
    <scope>IDENTIFICATION</scope>
</reference>
<dbReference type="GO" id="GO:0016712">
    <property type="term" value="F:oxidoreductase activity, acting on paired donors, with incorporation or reduction of molecular oxygen, reduced flavin or flavoprotein as one donor, and incorporation of one atom of oxygen"/>
    <property type="evidence" value="ECO:0007669"/>
    <property type="project" value="TreeGrafter"/>
</dbReference>
<dbReference type="GO" id="GO:0005737">
    <property type="term" value="C:cytoplasm"/>
    <property type="evidence" value="ECO:0007669"/>
    <property type="project" value="TreeGrafter"/>
</dbReference>
<evidence type="ECO:0000313" key="9">
    <source>
        <dbReference type="RefSeq" id="XP_026676508.1"/>
    </source>
</evidence>
<dbReference type="SUPFAM" id="SSF48264">
    <property type="entry name" value="Cytochrome P450"/>
    <property type="match status" value="1"/>
</dbReference>
<evidence type="ECO:0000256" key="3">
    <source>
        <dbReference type="ARBA" id="ARBA00022617"/>
    </source>
</evidence>
<comment type="similarity">
    <text evidence="2">Belongs to the cytochrome P450 family.</text>
</comment>
<dbReference type="InterPro" id="IPR036396">
    <property type="entry name" value="Cyt_P450_sf"/>
</dbReference>
<accession>A0A3Q0IPC6</accession>
<dbReference type="PaxDb" id="121845-A0A3Q0IPC6"/>
<evidence type="ECO:0000256" key="1">
    <source>
        <dbReference type="ARBA" id="ARBA00001971"/>
    </source>
</evidence>
<dbReference type="GO" id="GO:0006805">
    <property type="term" value="P:xenobiotic metabolic process"/>
    <property type="evidence" value="ECO:0007669"/>
    <property type="project" value="TreeGrafter"/>
</dbReference>
<dbReference type="GO" id="GO:0008395">
    <property type="term" value="F:steroid hydroxylase activity"/>
    <property type="evidence" value="ECO:0007669"/>
    <property type="project" value="TreeGrafter"/>
</dbReference>
<dbReference type="PANTHER" id="PTHR24300:SF376">
    <property type="entry name" value="CYTOCHROME P450 15A1"/>
    <property type="match status" value="1"/>
</dbReference>
<dbReference type="AlphaFoldDB" id="A0A3Q0IPC6"/>
<keyword evidence="5" id="KW-0560">Oxidoreductase</keyword>
<keyword evidence="8" id="KW-1185">Reference proteome</keyword>
<dbReference type="InterPro" id="IPR002401">
    <property type="entry name" value="Cyt_P450_E_grp-I"/>
</dbReference>
<protein>
    <submittedName>
        <fullName evidence="9">Methyl farnesoate epoxidase-like</fullName>
    </submittedName>
</protein>
<sequence length="225" mass="25936">MRCTVADQRIKTLLDNLTEAFRSGRMGSRLETLLNAVPVLSFLDENRMLQKKAFEALQNFFRESIHEHRATLDPDHPRDLYDAYLIEQKNAQETGIDVDLWSEENLIILSSDIFSASYETLNASMSFMVLYMILYPDVQTKLQQELDKHLGTRRPTLEDRHHLHYVQAVISEVFRINAVAPITIPHCALENTTFHNYFIPKLPENLSRAISAISSSRSTGWRSLI</sequence>
<keyword evidence="4" id="KW-0479">Metal-binding</keyword>
<organism evidence="8 9">
    <name type="scientific">Diaphorina citri</name>
    <name type="common">Asian citrus psyllid</name>
    <dbReference type="NCBI Taxonomy" id="121845"/>
    <lineage>
        <taxon>Eukaryota</taxon>
        <taxon>Metazoa</taxon>
        <taxon>Ecdysozoa</taxon>
        <taxon>Arthropoda</taxon>
        <taxon>Hexapoda</taxon>
        <taxon>Insecta</taxon>
        <taxon>Pterygota</taxon>
        <taxon>Neoptera</taxon>
        <taxon>Paraneoptera</taxon>
        <taxon>Hemiptera</taxon>
        <taxon>Sternorrhyncha</taxon>
        <taxon>Psylloidea</taxon>
        <taxon>Psyllidae</taxon>
        <taxon>Diaphorininae</taxon>
        <taxon>Diaphorina</taxon>
    </lineage>
</organism>
<name>A0A3Q0IPC6_DIACI</name>
<proteinExistence type="inferred from homology"/>
<dbReference type="GO" id="GO:0006082">
    <property type="term" value="P:organic acid metabolic process"/>
    <property type="evidence" value="ECO:0007669"/>
    <property type="project" value="TreeGrafter"/>
</dbReference>
<dbReference type="GeneID" id="108251894"/>
<dbReference type="InterPro" id="IPR050182">
    <property type="entry name" value="Cytochrome_P450_fam2"/>
</dbReference>
<keyword evidence="7" id="KW-0503">Monooxygenase</keyword>
<dbReference type="Pfam" id="PF00067">
    <property type="entry name" value="p450"/>
    <property type="match status" value="1"/>
</dbReference>
<dbReference type="PANTHER" id="PTHR24300">
    <property type="entry name" value="CYTOCHROME P450 508A4-RELATED"/>
    <property type="match status" value="1"/>
</dbReference>
<gene>
    <name evidence="9" type="primary">LOC108251894</name>
</gene>
<dbReference type="GO" id="GO:0005506">
    <property type="term" value="F:iron ion binding"/>
    <property type="evidence" value="ECO:0007669"/>
    <property type="project" value="InterPro"/>
</dbReference>
<dbReference type="PRINTS" id="PR00463">
    <property type="entry name" value="EP450I"/>
</dbReference>
<evidence type="ECO:0000256" key="4">
    <source>
        <dbReference type="ARBA" id="ARBA00022723"/>
    </source>
</evidence>
<evidence type="ECO:0000256" key="6">
    <source>
        <dbReference type="ARBA" id="ARBA00023004"/>
    </source>
</evidence>
<dbReference type="Gene3D" id="1.10.630.10">
    <property type="entry name" value="Cytochrome P450"/>
    <property type="match status" value="1"/>
</dbReference>
<keyword evidence="3" id="KW-0349">Heme</keyword>
<dbReference type="RefSeq" id="XP_026676508.1">
    <property type="nucleotide sequence ID" value="XM_026820707.1"/>
</dbReference>
<dbReference type="InterPro" id="IPR001128">
    <property type="entry name" value="Cyt_P450"/>
</dbReference>
<evidence type="ECO:0000313" key="8">
    <source>
        <dbReference type="Proteomes" id="UP000079169"/>
    </source>
</evidence>
<evidence type="ECO:0000256" key="5">
    <source>
        <dbReference type="ARBA" id="ARBA00023002"/>
    </source>
</evidence>
<dbReference type="STRING" id="121845.A0A3Q0IPC6"/>
<dbReference type="KEGG" id="dci:108251894"/>
<comment type="cofactor">
    <cofactor evidence="1">
        <name>heme</name>
        <dbReference type="ChEBI" id="CHEBI:30413"/>
    </cofactor>
</comment>